<keyword evidence="1" id="KW-1133">Transmembrane helix</keyword>
<dbReference type="Pfam" id="PF00581">
    <property type="entry name" value="Rhodanese"/>
    <property type="match status" value="1"/>
</dbReference>
<dbReference type="SMART" id="SM00450">
    <property type="entry name" value="RHOD"/>
    <property type="match status" value="1"/>
</dbReference>
<reference evidence="3 4" key="1">
    <citation type="submission" date="2020-04" db="EMBL/GenBank/DDBJ databases">
        <authorList>
            <person name="Zheng R.K."/>
            <person name="Sun C.M."/>
        </authorList>
    </citation>
    <scope>NUCLEOTIDE SEQUENCE [LARGE SCALE GENOMIC DNA]</scope>
    <source>
        <strain evidence="4">zrk29</strain>
    </source>
</reference>
<feature type="transmembrane region" description="Helical" evidence="1">
    <location>
        <begin position="6"/>
        <end position="25"/>
    </location>
</feature>
<sequence length="130" mass="15108">MILAIQDWIWPIVLGLSLGFLIAFARNKKGKGSILVLEADEFRKNMRRGQLIDIRSEDDYLKEKINGSRNYPKKQVFQNLYLLRTDQPVFIYGDEDKGLVKKVGKKLISKGYYPVYLLKGGLNEWPFPKK</sequence>
<keyword evidence="1" id="KW-0812">Transmembrane</keyword>
<dbReference type="Gene3D" id="3.40.250.10">
    <property type="entry name" value="Rhodanese-like domain"/>
    <property type="match status" value="1"/>
</dbReference>
<dbReference type="CDD" id="cd00158">
    <property type="entry name" value="RHOD"/>
    <property type="match status" value="1"/>
</dbReference>
<dbReference type="Proteomes" id="UP000512167">
    <property type="component" value="Chromosome"/>
</dbReference>
<evidence type="ECO:0000259" key="2">
    <source>
        <dbReference type="PROSITE" id="PS50206"/>
    </source>
</evidence>
<evidence type="ECO:0000256" key="1">
    <source>
        <dbReference type="SAM" id="Phobius"/>
    </source>
</evidence>
<dbReference type="AlphaFoldDB" id="A0A7L6N3E3"/>
<accession>A0A7L6N3E3</accession>
<keyword evidence="1" id="KW-0472">Membrane</keyword>
<dbReference type="EMBL" id="CP051151">
    <property type="protein sequence ID" value="QLY39757.1"/>
    <property type="molecule type" value="Genomic_DNA"/>
</dbReference>
<dbReference type="InterPro" id="IPR001763">
    <property type="entry name" value="Rhodanese-like_dom"/>
</dbReference>
<evidence type="ECO:0000313" key="3">
    <source>
        <dbReference type="EMBL" id="QLY39757.1"/>
    </source>
</evidence>
<gene>
    <name evidence="3" type="ORF">HF295_02325</name>
</gene>
<dbReference type="SUPFAM" id="SSF52821">
    <property type="entry name" value="Rhodanese/Cell cycle control phosphatase"/>
    <property type="match status" value="1"/>
</dbReference>
<feature type="domain" description="Rhodanese" evidence="2">
    <location>
        <begin position="45"/>
        <end position="128"/>
    </location>
</feature>
<dbReference type="KEGG" id="tbk:HF295_02325"/>
<protein>
    <submittedName>
        <fullName evidence="3">Rhodanese-like domain-containing protein</fullName>
    </submittedName>
</protein>
<proteinExistence type="predicted"/>
<dbReference type="RefSeq" id="WP_312032237.1">
    <property type="nucleotide sequence ID" value="NZ_CP051151.1"/>
</dbReference>
<keyword evidence="4" id="KW-1185">Reference proteome</keyword>
<dbReference type="InterPro" id="IPR036873">
    <property type="entry name" value="Rhodanese-like_dom_sf"/>
</dbReference>
<organism evidence="3 4">
    <name type="scientific">Hujiaoplasma nucleasis</name>
    <dbReference type="NCBI Taxonomy" id="2725268"/>
    <lineage>
        <taxon>Bacteria</taxon>
        <taxon>Bacillati</taxon>
        <taxon>Mycoplasmatota</taxon>
        <taxon>Mollicutes</taxon>
        <taxon>Candidatus Izemoplasmatales</taxon>
        <taxon>Hujiaoplasmataceae</taxon>
        <taxon>Hujiaoplasma</taxon>
    </lineage>
</organism>
<evidence type="ECO:0000313" key="4">
    <source>
        <dbReference type="Proteomes" id="UP000512167"/>
    </source>
</evidence>
<name>A0A7L6N3E3_9MOLU</name>
<dbReference type="PROSITE" id="PS50206">
    <property type="entry name" value="RHODANESE_3"/>
    <property type="match status" value="1"/>
</dbReference>